<dbReference type="PANTHER" id="PTHR43179">
    <property type="entry name" value="RHAMNOSYLTRANSFERASE WBBL"/>
    <property type="match status" value="1"/>
</dbReference>
<evidence type="ECO:0000313" key="2">
    <source>
        <dbReference type="EMBL" id="OIQ90958.1"/>
    </source>
</evidence>
<dbReference type="Gene3D" id="3.90.550.10">
    <property type="entry name" value="Spore Coat Polysaccharide Biosynthesis Protein SpsA, Chain A"/>
    <property type="match status" value="1"/>
</dbReference>
<dbReference type="EMBL" id="MLJW01000275">
    <property type="protein sequence ID" value="OIQ90958.1"/>
    <property type="molecule type" value="Genomic_DNA"/>
</dbReference>
<dbReference type="SUPFAM" id="SSF53448">
    <property type="entry name" value="Nucleotide-diphospho-sugar transferases"/>
    <property type="match status" value="1"/>
</dbReference>
<dbReference type="AlphaFoldDB" id="A0A1J5R4U1"/>
<organism evidence="2">
    <name type="scientific">mine drainage metagenome</name>
    <dbReference type="NCBI Taxonomy" id="410659"/>
    <lineage>
        <taxon>unclassified sequences</taxon>
        <taxon>metagenomes</taxon>
        <taxon>ecological metagenomes</taxon>
    </lineage>
</organism>
<comment type="caution">
    <text evidence="2">The sequence shown here is derived from an EMBL/GenBank/DDBJ whole genome shotgun (WGS) entry which is preliminary data.</text>
</comment>
<name>A0A1J5R4U1_9ZZZZ</name>
<dbReference type="CDD" id="cd00761">
    <property type="entry name" value="Glyco_tranf_GTA_type"/>
    <property type="match status" value="1"/>
</dbReference>
<evidence type="ECO:0000259" key="1">
    <source>
        <dbReference type="Pfam" id="PF00535"/>
    </source>
</evidence>
<proteinExistence type="predicted"/>
<dbReference type="InterPro" id="IPR029044">
    <property type="entry name" value="Nucleotide-diphossugar_trans"/>
</dbReference>
<dbReference type="GO" id="GO:0016740">
    <property type="term" value="F:transferase activity"/>
    <property type="evidence" value="ECO:0007669"/>
    <property type="project" value="UniProtKB-KW"/>
</dbReference>
<feature type="domain" description="Glycosyltransferase 2-like" evidence="1">
    <location>
        <begin position="3"/>
        <end position="115"/>
    </location>
</feature>
<accession>A0A1J5R4U1</accession>
<keyword evidence="2" id="KW-0808">Transferase</keyword>
<sequence length="305" mass="33664">MFSILIPSWNNLAYLKLCVDSIRRHSSVEHEIIVLVNDGSDGTLAWVREQGLAHVHAPSNIGVCLSVNLLAAQATRPWLVYLNDDMVCAPGWDTAFAAEIARHDDDLMLLSSTLIEPTATGNTLVLVDDFGRTPDAFDAARFAREHSRLPAADRWGCASQPTVISRRWWHMVGGYSIEFGPGMSSDDDLLMKLWVAGCRRFKVLADSRVYHFACRSTGRVRRNKGARTFAMKWGITQGEFKRRFLRLSDPAANTDPGLPTSTAAGRAKRIAYTLGGDFPLGDLGAWDPAPGRHVLDAAASTQERR</sequence>
<gene>
    <name evidence="2" type="ORF">GALL_271640</name>
</gene>
<reference evidence="2" key="1">
    <citation type="submission" date="2016-10" db="EMBL/GenBank/DDBJ databases">
        <title>Sequence of Gallionella enrichment culture.</title>
        <authorList>
            <person name="Poehlein A."/>
            <person name="Muehling M."/>
            <person name="Daniel R."/>
        </authorList>
    </citation>
    <scope>NUCLEOTIDE SEQUENCE</scope>
</reference>
<dbReference type="PANTHER" id="PTHR43179:SF7">
    <property type="entry name" value="RHAMNOSYLTRANSFERASE WBBL"/>
    <property type="match status" value="1"/>
</dbReference>
<dbReference type="InterPro" id="IPR001173">
    <property type="entry name" value="Glyco_trans_2-like"/>
</dbReference>
<protein>
    <submittedName>
        <fullName evidence="2">Glycosyl transferase family 2</fullName>
    </submittedName>
</protein>
<dbReference type="Pfam" id="PF00535">
    <property type="entry name" value="Glycos_transf_2"/>
    <property type="match status" value="1"/>
</dbReference>